<name>A0A8J2JM36_9HEXA</name>
<dbReference type="AlphaFoldDB" id="A0A8J2JM36"/>
<evidence type="ECO:0000313" key="2">
    <source>
        <dbReference type="Proteomes" id="UP000708208"/>
    </source>
</evidence>
<reference evidence="1" key="1">
    <citation type="submission" date="2021-06" db="EMBL/GenBank/DDBJ databases">
        <authorList>
            <person name="Hodson N. C."/>
            <person name="Mongue J. A."/>
            <person name="Jaron S. K."/>
        </authorList>
    </citation>
    <scope>NUCLEOTIDE SEQUENCE</scope>
</reference>
<protein>
    <submittedName>
        <fullName evidence="1">Uncharacterized protein</fullName>
    </submittedName>
</protein>
<evidence type="ECO:0000313" key="1">
    <source>
        <dbReference type="EMBL" id="CAG7716969.1"/>
    </source>
</evidence>
<dbReference type="EMBL" id="CAJVCH010042490">
    <property type="protein sequence ID" value="CAG7716969.1"/>
    <property type="molecule type" value="Genomic_DNA"/>
</dbReference>
<keyword evidence="2" id="KW-1185">Reference proteome</keyword>
<comment type="caution">
    <text evidence="1">The sequence shown here is derived from an EMBL/GenBank/DDBJ whole genome shotgun (WGS) entry which is preliminary data.</text>
</comment>
<dbReference type="Proteomes" id="UP000708208">
    <property type="component" value="Unassembled WGS sequence"/>
</dbReference>
<sequence length="26" mass="2743">MKTPASTDAIVVDLNVPLETVFPNNG</sequence>
<proteinExistence type="predicted"/>
<feature type="non-terminal residue" evidence="1">
    <location>
        <position position="1"/>
    </location>
</feature>
<organism evidence="1 2">
    <name type="scientific">Allacma fusca</name>
    <dbReference type="NCBI Taxonomy" id="39272"/>
    <lineage>
        <taxon>Eukaryota</taxon>
        <taxon>Metazoa</taxon>
        <taxon>Ecdysozoa</taxon>
        <taxon>Arthropoda</taxon>
        <taxon>Hexapoda</taxon>
        <taxon>Collembola</taxon>
        <taxon>Symphypleona</taxon>
        <taxon>Sminthuridae</taxon>
        <taxon>Allacma</taxon>
    </lineage>
</organism>
<gene>
    <name evidence="1" type="ORF">AFUS01_LOCUS6448</name>
</gene>
<accession>A0A8J2JM36</accession>